<dbReference type="InterPro" id="IPR013783">
    <property type="entry name" value="Ig-like_fold"/>
</dbReference>
<evidence type="ECO:0000313" key="4">
    <source>
        <dbReference type="EMBL" id="GCF95828.1"/>
    </source>
</evidence>
<dbReference type="Gene3D" id="2.60.40.10">
    <property type="entry name" value="Immunoglobulins"/>
    <property type="match status" value="2"/>
</dbReference>
<feature type="compositionally biased region" description="Basic and acidic residues" evidence="1">
    <location>
        <begin position="82"/>
        <end position="109"/>
    </location>
</feature>
<evidence type="ECO:0000313" key="5">
    <source>
        <dbReference type="Proteomes" id="UP000290567"/>
    </source>
</evidence>
<feature type="compositionally biased region" description="Low complexity" evidence="1">
    <location>
        <begin position="59"/>
        <end position="73"/>
    </location>
</feature>
<accession>A0A4P5PHM9</accession>
<feature type="region of interest" description="Disordered" evidence="1">
    <location>
        <begin position="59"/>
        <end position="120"/>
    </location>
</feature>
<dbReference type="Pfam" id="PF17802">
    <property type="entry name" value="SpaA"/>
    <property type="match status" value="2"/>
</dbReference>
<dbReference type="RefSeq" id="WP_146624198.1">
    <property type="nucleotide sequence ID" value="NZ_BJCC01000040.1"/>
</dbReference>
<dbReference type="InterPro" id="IPR041033">
    <property type="entry name" value="SpaA_PFL_dom_1"/>
</dbReference>
<keyword evidence="5" id="KW-1185">Reference proteome</keyword>
<evidence type="ECO:0000259" key="3">
    <source>
        <dbReference type="Pfam" id="PF17802"/>
    </source>
</evidence>
<evidence type="ECO:0000256" key="2">
    <source>
        <dbReference type="SAM" id="Phobius"/>
    </source>
</evidence>
<dbReference type="OrthoDB" id="2177580at2"/>
<feature type="domain" description="SpaA-like prealbumin fold" evidence="3">
    <location>
        <begin position="636"/>
        <end position="712"/>
    </location>
</feature>
<feature type="domain" description="SpaA-like prealbumin fold" evidence="3">
    <location>
        <begin position="1140"/>
        <end position="1237"/>
    </location>
</feature>
<proteinExistence type="predicted"/>
<keyword evidence="2" id="KW-0472">Membrane</keyword>
<comment type="caution">
    <text evidence="4">The sequence shown here is derived from an EMBL/GenBank/DDBJ whole genome shotgun (WGS) entry which is preliminary data.</text>
</comment>
<keyword evidence="2" id="KW-1133">Transmembrane helix</keyword>
<evidence type="ECO:0000256" key="1">
    <source>
        <dbReference type="SAM" id="MobiDB-lite"/>
    </source>
</evidence>
<organism evidence="4 5">
    <name type="scientific">Enterococcus florum</name>
    <dbReference type="NCBI Taxonomy" id="2480627"/>
    <lineage>
        <taxon>Bacteria</taxon>
        <taxon>Bacillati</taxon>
        <taxon>Bacillota</taxon>
        <taxon>Bacilli</taxon>
        <taxon>Lactobacillales</taxon>
        <taxon>Enterococcaceae</taxon>
        <taxon>Enterococcus</taxon>
    </lineage>
</organism>
<dbReference type="EMBL" id="BJCC01000040">
    <property type="protein sequence ID" value="GCF95828.1"/>
    <property type="molecule type" value="Genomic_DNA"/>
</dbReference>
<name>A0A4P5PHM9_9ENTE</name>
<feature type="transmembrane region" description="Helical" evidence="2">
    <location>
        <begin position="1277"/>
        <end position="1298"/>
    </location>
</feature>
<gene>
    <name evidence="4" type="ORF">NRIC_37190</name>
</gene>
<dbReference type="Proteomes" id="UP000290567">
    <property type="component" value="Unassembled WGS sequence"/>
</dbReference>
<protein>
    <recommendedName>
        <fullName evidence="3">SpaA-like prealbumin fold domain-containing protein</fullName>
    </recommendedName>
</protein>
<keyword evidence="2" id="KW-0812">Transmembrane</keyword>
<sequence>MSKYIVKGLSLFAVVLFFIQLLPITALSETESTTVETNRRYTLPTKSSDPLKKYANIQTNRSSSTQSSISSQTEETAAQITNEEKLEEANHSEKEETSETEEKKLEELKPASIGVQATGRDLSETSTATFKITSWDILDASKTPLTTTNKAQPNKAYDFDFTWDLEFTGSDKLQKDDFVAFPALENEEWGEWQLANTSVDQPIFVEIGGQSVTLGKWQIKVDPEDNVKKIYIIFDGDFDTYLIQKLTAIKFSIPSQSLMNYTVKAGEQNVSFGGIKKKIGFEASKLVYSNGYDFKRYVNSGNGTMQYAMTVNLPGSLELSGDRVNWTANPKTGFYQNPANPTYYWGQRATDVTGVYVEDELDPGVTVNSMLIQAMVRMPTDFPTTAEQLKKGGRPTSEIAFTSYVLDHSGDGPVYRAGLGTERDNMRPTQANSFKLLTQNAGETKAQFSTRIKKAAYQYGIYTEGSGATAVRTVMAYFGKIGRSGGTQKKISDLTVGVDGTTDRWAVPARYVKNRSGVNVQVPYFAAKAADDAIKNGFYAESQRNLLESYFTLTYGDSNYHYGQIPTYNISLMLGYPPESKSGEKTNTVKYYHKHALDGDKILPREESAKGNMTNPYAEITLNPNSAMLFKWDEDNLTKALDGFTFKLQEKDGNTWKDVKTDLVTASNIVGGITYSGTIKVDNLPNGIYRFVETKAVDGYSPELSSSWNASANAVTSEEFTISASTDGAIVHVRNKKKPTAQYQVEHHLQKTAGQAGSATDFDLKASETFYGAIDDTVTAASRHFDGYTYNPGLSFNIKSGQVKADGTLVLKLYYVIDENNYKFQIYKTDTDKQVMPSVDKSGNPIYDSNNKQKEVKFKIYKFMWKGGGATVANTPPTAANIAAGHWTYVQDATTDAYGRILAPGLDLATDTFGLVEIATYPSFILPSETEAYWIIYGKDGEISNVTAQGTDNPGVKKDHIGIDGKTYWRIVNKVGGVMPLFKSNELNQPMPSDAEKEVRFKFYEFTGTTGSAYDKGDFSNTSRWTPIDHAYGGNEYRTNFNGRFLNYEEFIAGKVYAVQETKTYPEYQFEADAYWVITTKVKSNQEGAEIANIVYTKGKDSGGVSIPVTSPGIIKPTDTNNPRPGYWYIKNLPRKKLDFSFTKVNEKGNPLGNVEFKIYGGQSGKTLQMGINDDPLSTNTYWDMSAAVQTKTSHTTTGIVKFENLSTGHYLLVETRTVDGYALPAGQWIIKVDLEAGTVSDPVSRGDPLPPAFYKKSSELYLPNYKEMKMPMAGGIGLHMIAIVGISMIGLSILLLIEKLKKHT</sequence>
<reference evidence="5" key="1">
    <citation type="submission" date="2019-02" db="EMBL/GenBank/DDBJ databases">
        <title>Draft genome sequence of Enterococcus sp. Gos25-1.</title>
        <authorList>
            <person name="Tanaka N."/>
            <person name="Shiwa Y."/>
            <person name="Fujita N."/>
        </authorList>
    </citation>
    <scope>NUCLEOTIDE SEQUENCE [LARGE SCALE GENOMIC DNA]</scope>
    <source>
        <strain evidence="5">Gos25-1</strain>
    </source>
</reference>